<dbReference type="Gene3D" id="3.60.21.10">
    <property type="match status" value="1"/>
</dbReference>
<evidence type="ECO:0000256" key="1">
    <source>
        <dbReference type="SAM" id="MobiDB-lite"/>
    </source>
</evidence>
<feature type="region of interest" description="Disordered" evidence="1">
    <location>
        <begin position="38"/>
        <end position="65"/>
    </location>
</feature>
<sequence>MRGAVSARGRQADPGAASVDLAAGAAACSGASGVLLIQRRKEKGPRERGNIGRKEKEYDDQDSGRRRTVEEGWLASSAHAIQSKGALTGSYQTRQPQKYIHDNLMGDNSQNLDRALCFTGLHKIISIVLQRESIHGDLSQSFDSNVTLAHYESNSKAQTGETKPFKPYSSRYPTPYKASGSTSVPYCYSIKRASTYIIVLASYSAYSIGYTLARKLPKAGAAAQSGQGARIVKSSSD</sequence>
<dbReference type="AlphaFoldDB" id="M8AY50"/>
<organism evidence="2">
    <name type="scientific">Triticum urartu</name>
    <name type="common">Red wild einkorn</name>
    <name type="synonym">Crithodium urartu</name>
    <dbReference type="NCBI Taxonomy" id="4572"/>
    <lineage>
        <taxon>Eukaryota</taxon>
        <taxon>Viridiplantae</taxon>
        <taxon>Streptophyta</taxon>
        <taxon>Embryophyta</taxon>
        <taxon>Tracheophyta</taxon>
        <taxon>Spermatophyta</taxon>
        <taxon>Magnoliopsida</taxon>
        <taxon>Liliopsida</taxon>
        <taxon>Poales</taxon>
        <taxon>Poaceae</taxon>
        <taxon>BOP clade</taxon>
        <taxon>Pooideae</taxon>
        <taxon>Triticodae</taxon>
        <taxon>Triticeae</taxon>
        <taxon>Triticinae</taxon>
        <taxon>Triticum</taxon>
    </lineage>
</organism>
<proteinExistence type="predicted"/>
<dbReference type="EMBL" id="KD036534">
    <property type="protein sequence ID" value="EMS66039.1"/>
    <property type="molecule type" value="Genomic_DNA"/>
</dbReference>
<protein>
    <submittedName>
        <fullName evidence="2">Uncharacterized protein</fullName>
    </submittedName>
</protein>
<dbReference type="STRING" id="4572.M8AY50"/>
<dbReference type="InterPro" id="IPR029052">
    <property type="entry name" value="Metallo-depent_PP-like"/>
</dbReference>
<name>M8AY50_TRIUA</name>
<feature type="compositionally biased region" description="Basic and acidic residues" evidence="1">
    <location>
        <begin position="44"/>
        <end position="65"/>
    </location>
</feature>
<evidence type="ECO:0000313" key="2">
    <source>
        <dbReference type="EMBL" id="EMS66039.1"/>
    </source>
</evidence>
<reference evidence="2" key="1">
    <citation type="journal article" date="2013" name="Nature">
        <title>Draft genome of the wheat A-genome progenitor Triticum urartu.</title>
        <authorList>
            <person name="Ling H.Q."/>
            <person name="Zhao S."/>
            <person name="Liu D."/>
            <person name="Wang J."/>
            <person name="Sun H."/>
            <person name="Zhang C."/>
            <person name="Fan H."/>
            <person name="Li D."/>
            <person name="Dong L."/>
            <person name="Tao Y."/>
            <person name="Gao C."/>
            <person name="Wu H."/>
            <person name="Li Y."/>
            <person name="Cui Y."/>
            <person name="Guo X."/>
            <person name="Zheng S."/>
            <person name="Wang B."/>
            <person name="Yu K."/>
            <person name="Liang Q."/>
            <person name="Yang W."/>
            <person name="Lou X."/>
            <person name="Chen J."/>
            <person name="Feng M."/>
            <person name="Jian J."/>
            <person name="Zhang X."/>
            <person name="Luo G."/>
            <person name="Jiang Y."/>
            <person name="Liu J."/>
            <person name="Wang Z."/>
            <person name="Sha Y."/>
            <person name="Zhang B."/>
            <person name="Wu H."/>
            <person name="Tang D."/>
            <person name="Shen Q."/>
            <person name="Xue P."/>
            <person name="Zou S."/>
            <person name="Wang X."/>
            <person name="Liu X."/>
            <person name="Wang F."/>
            <person name="Yang Y."/>
            <person name="An X."/>
            <person name="Dong Z."/>
            <person name="Zhang K."/>
            <person name="Zhang X."/>
            <person name="Luo M.C."/>
            <person name="Dvorak J."/>
            <person name="Tong Y."/>
            <person name="Wang J."/>
            <person name="Yang H."/>
            <person name="Li Z."/>
            <person name="Wang D."/>
            <person name="Zhang A."/>
            <person name="Wang J."/>
        </authorList>
    </citation>
    <scope>NUCLEOTIDE SEQUENCE</scope>
</reference>
<gene>
    <name evidence="2" type="ORF">TRIUR3_28346</name>
</gene>
<dbReference type="eggNOG" id="KOG1378">
    <property type="taxonomic scope" value="Eukaryota"/>
</dbReference>
<accession>M8AY50</accession>